<dbReference type="RefSeq" id="WP_145368232.1">
    <property type="nucleotide sequence ID" value="NZ_CP036275.1"/>
</dbReference>
<dbReference type="Proteomes" id="UP000320496">
    <property type="component" value="Chromosome"/>
</dbReference>
<gene>
    <name evidence="2" type="ORF">Mal4_17310</name>
</gene>
<evidence type="ECO:0000259" key="1">
    <source>
        <dbReference type="Pfam" id="PF04909"/>
    </source>
</evidence>
<feature type="domain" description="Amidohydrolase-related" evidence="1">
    <location>
        <begin position="19"/>
        <end position="142"/>
    </location>
</feature>
<keyword evidence="3" id="KW-1185">Reference proteome</keyword>
<proteinExistence type="predicted"/>
<organism evidence="2 3">
    <name type="scientific">Maioricimonas rarisocia</name>
    <dbReference type="NCBI Taxonomy" id="2528026"/>
    <lineage>
        <taxon>Bacteria</taxon>
        <taxon>Pseudomonadati</taxon>
        <taxon>Planctomycetota</taxon>
        <taxon>Planctomycetia</taxon>
        <taxon>Planctomycetales</taxon>
        <taxon>Planctomycetaceae</taxon>
        <taxon>Maioricimonas</taxon>
    </lineage>
</organism>
<dbReference type="EMBL" id="CP036275">
    <property type="protein sequence ID" value="QDU37419.1"/>
    <property type="molecule type" value="Genomic_DNA"/>
</dbReference>
<dbReference type="Gene3D" id="3.20.20.140">
    <property type="entry name" value="Metal-dependent hydrolases"/>
    <property type="match status" value="1"/>
</dbReference>
<keyword evidence="2" id="KW-0378">Hydrolase</keyword>
<dbReference type="AlphaFoldDB" id="A0A517Z4N7"/>
<dbReference type="Pfam" id="PF04909">
    <property type="entry name" value="Amidohydro_2"/>
    <property type="match status" value="1"/>
</dbReference>
<dbReference type="InterPro" id="IPR006680">
    <property type="entry name" value="Amidohydro-rel"/>
</dbReference>
<dbReference type="SUPFAM" id="SSF51556">
    <property type="entry name" value="Metallo-dependent hydrolases"/>
    <property type="match status" value="1"/>
</dbReference>
<protein>
    <submittedName>
        <fullName evidence="2">Amidohydrolase</fullName>
    </submittedName>
</protein>
<sequence length="256" mass="28147">MIDVNVSLSRWPFRRLPLDETPRLMERLREKGITQAWAGSFDALLHEDMAGVNARLAEDCATAGKGILLPFGSVNPNLPDWEEDVRRCAEEHGMRGIRLHPDYHGYQLDDPAVPRLLDLAGEQGLIVQITLLMEDERTRHPLVGLEKVDAAPLVKLATERPELSLILLNSQRVVRGALQGELAAAGVCFDIAMQEGVGGISKLMQQVPFEQILFGSHAPFFYFESAELKLRESELGATVRAAIASGNAERESGVGS</sequence>
<dbReference type="GO" id="GO:0016787">
    <property type="term" value="F:hydrolase activity"/>
    <property type="evidence" value="ECO:0007669"/>
    <property type="project" value="UniProtKB-KW"/>
</dbReference>
<reference evidence="2 3" key="1">
    <citation type="submission" date="2019-02" db="EMBL/GenBank/DDBJ databases">
        <title>Deep-cultivation of Planctomycetes and their phenomic and genomic characterization uncovers novel biology.</title>
        <authorList>
            <person name="Wiegand S."/>
            <person name="Jogler M."/>
            <person name="Boedeker C."/>
            <person name="Pinto D."/>
            <person name="Vollmers J."/>
            <person name="Rivas-Marin E."/>
            <person name="Kohn T."/>
            <person name="Peeters S.H."/>
            <person name="Heuer A."/>
            <person name="Rast P."/>
            <person name="Oberbeckmann S."/>
            <person name="Bunk B."/>
            <person name="Jeske O."/>
            <person name="Meyerdierks A."/>
            <person name="Storesund J.E."/>
            <person name="Kallscheuer N."/>
            <person name="Luecker S."/>
            <person name="Lage O.M."/>
            <person name="Pohl T."/>
            <person name="Merkel B.J."/>
            <person name="Hornburger P."/>
            <person name="Mueller R.-W."/>
            <person name="Bruemmer F."/>
            <person name="Labrenz M."/>
            <person name="Spormann A.M."/>
            <person name="Op den Camp H."/>
            <person name="Overmann J."/>
            <person name="Amann R."/>
            <person name="Jetten M.S.M."/>
            <person name="Mascher T."/>
            <person name="Medema M.H."/>
            <person name="Devos D.P."/>
            <person name="Kaster A.-K."/>
            <person name="Ovreas L."/>
            <person name="Rohde M."/>
            <person name="Galperin M.Y."/>
            <person name="Jogler C."/>
        </authorList>
    </citation>
    <scope>NUCLEOTIDE SEQUENCE [LARGE SCALE GENOMIC DNA]</scope>
    <source>
        <strain evidence="2 3">Mal4</strain>
    </source>
</reference>
<dbReference type="OrthoDB" id="265149at2"/>
<dbReference type="InterPro" id="IPR032466">
    <property type="entry name" value="Metal_Hydrolase"/>
</dbReference>
<evidence type="ECO:0000313" key="2">
    <source>
        <dbReference type="EMBL" id="QDU37419.1"/>
    </source>
</evidence>
<evidence type="ECO:0000313" key="3">
    <source>
        <dbReference type="Proteomes" id="UP000320496"/>
    </source>
</evidence>
<dbReference type="KEGG" id="mri:Mal4_17310"/>
<accession>A0A517Z4N7</accession>
<name>A0A517Z4N7_9PLAN</name>